<dbReference type="AlphaFoldDB" id="A0A7X2IZX9"/>
<comment type="caution">
    <text evidence="2">The sequence shown here is derived from an EMBL/GenBank/DDBJ whole genome shotgun (WGS) entry which is preliminary data.</text>
</comment>
<reference evidence="2 3" key="1">
    <citation type="submission" date="2019-11" db="EMBL/GenBank/DDBJ databases">
        <title>Bacillus lacus genome.</title>
        <authorList>
            <person name="Allen C.J."/>
            <person name="Newman J.D."/>
        </authorList>
    </citation>
    <scope>NUCLEOTIDE SEQUENCE [LARGE SCALE GENOMIC DNA]</scope>
    <source>
        <strain evidence="2 3">KCTC 33946</strain>
    </source>
</reference>
<evidence type="ECO:0000313" key="2">
    <source>
        <dbReference type="EMBL" id="MRX72223.1"/>
    </source>
</evidence>
<feature type="transmembrane region" description="Helical" evidence="1">
    <location>
        <begin position="61"/>
        <end position="80"/>
    </location>
</feature>
<dbReference type="Proteomes" id="UP000448867">
    <property type="component" value="Unassembled WGS sequence"/>
</dbReference>
<organism evidence="2 3">
    <name type="scientific">Metabacillus lacus</name>
    <dbReference type="NCBI Taxonomy" id="1983721"/>
    <lineage>
        <taxon>Bacteria</taxon>
        <taxon>Bacillati</taxon>
        <taxon>Bacillota</taxon>
        <taxon>Bacilli</taxon>
        <taxon>Bacillales</taxon>
        <taxon>Bacillaceae</taxon>
        <taxon>Metabacillus</taxon>
    </lineage>
</organism>
<evidence type="ECO:0000256" key="1">
    <source>
        <dbReference type="SAM" id="Phobius"/>
    </source>
</evidence>
<accession>A0A7X2IZX9</accession>
<sequence>MDLSRKNTPSFVQKEIEHMEELVSPVSKKASKYVFWSFLLMPLSFFNLFVILFINPSSSRSIPLMAVFYAVLGAAGLALYREARFHHKEILKKAHGYILERINNSRVASESQKKEFTFLIQKQPIRALDFFIQFLEQENKKHKRDNDILNS</sequence>
<protein>
    <recommendedName>
        <fullName evidence="4">DUF5392 family protein</fullName>
    </recommendedName>
</protein>
<keyword evidence="1" id="KW-0472">Membrane</keyword>
<dbReference type="Pfam" id="PF17370">
    <property type="entry name" value="DUF5392"/>
    <property type="match status" value="1"/>
</dbReference>
<keyword evidence="1" id="KW-1133">Transmembrane helix</keyword>
<dbReference type="EMBL" id="WKKI01000012">
    <property type="protein sequence ID" value="MRX72223.1"/>
    <property type="molecule type" value="Genomic_DNA"/>
</dbReference>
<keyword evidence="3" id="KW-1185">Reference proteome</keyword>
<evidence type="ECO:0000313" key="3">
    <source>
        <dbReference type="Proteomes" id="UP000448867"/>
    </source>
</evidence>
<gene>
    <name evidence="2" type="ORF">GJU40_08670</name>
</gene>
<dbReference type="InterPro" id="IPR020205">
    <property type="entry name" value="Uncharacterised_YwnF_TM"/>
</dbReference>
<dbReference type="OrthoDB" id="2451415at2"/>
<dbReference type="RefSeq" id="WP_154307362.1">
    <property type="nucleotide sequence ID" value="NZ_WKKI01000012.1"/>
</dbReference>
<feature type="transmembrane region" description="Helical" evidence="1">
    <location>
        <begin position="33"/>
        <end position="55"/>
    </location>
</feature>
<evidence type="ECO:0008006" key="4">
    <source>
        <dbReference type="Google" id="ProtNLM"/>
    </source>
</evidence>
<proteinExistence type="predicted"/>
<keyword evidence="1" id="KW-0812">Transmembrane</keyword>
<name>A0A7X2IZX9_9BACI</name>